<dbReference type="Proteomes" id="UP000247744">
    <property type="component" value="Unassembled WGS sequence"/>
</dbReference>
<gene>
    <name evidence="1" type="ORF">DKK75_07955</name>
</gene>
<dbReference type="EMBL" id="QGLL01000011">
    <property type="protein sequence ID" value="PXY81268.1"/>
    <property type="molecule type" value="Genomic_DNA"/>
</dbReference>
<dbReference type="AlphaFoldDB" id="A0A318LZB6"/>
<organism evidence="1 2">
    <name type="scientific">Bifidobacterium asteroides</name>
    <dbReference type="NCBI Taxonomy" id="1684"/>
    <lineage>
        <taxon>Bacteria</taxon>
        <taxon>Bacillati</taxon>
        <taxon>Actinomycetota</taxon>
        <taxon>Actinomycetes</taxon>
        <taxon>Bifidobacteriales</taxon>
        <taxon>Bifidobacteriaceae</taxon>
        <taxon>Bifidobacterium</taxon>
    </lineage>
</organism>
<evidence type="ECO:0000313" key="1">
    <source>
        <dbReference type="EMBL" id="PXY81268.1"/>
    </source>
</evidence>
<proteinExistence type="predicted"/>
<name>A0A318LZB6_9BIFI</name>
<accession>A0A318LZB6</accession>
<reference evidence="1 2" key="1">
    <citation type="submission" date="2018-05" db="EMBL/GenBank/DDBJ databases">
        <title>Reference genomes for bee gut microbiota database.</title>
        <authorList>
            <person name="Ellegaard K.M."/>
        </authorList>
    </citation>
    <scope>NUCLEOTIDE SEQUENCE [LARGE SCALE GENOMIC DNA]</scope>
    <source>
        <strain evidence="1 2">ESL0200</strain>
    </source>
</reference>
<evidence type="ECO:0000313" key="2">
    <source>
        <dbReference type="Proteomes" id="UP000247744"/>
    </source>
</evidence>
<protein>
    <submittedName>
        <fullName evidence="1">Uncharacterized protein</fullName>
    </submittedName>
</protein>
<comment type="caution">
    <text evidence="1">The sequence shown here is derived from an EMBL/GenBank/DDBJ whole genome shotgun (WGS) entry which is preliminary data.</text>
</comment>
<sequence>MAEQGIHFSMVVPDGWERMDLTGKGRRDYARAQARRAVEQIPALAGKRQVIEDRLYRELTSSWAKGVRYGAAMAQPTADGILDASVTVSILPEPPHHDDESVFEAISATVHENDEDSDGDDESDVSMINLPQAGRAVRVLGHRTLHPGEGSRPLKYSVLQTFVPFGGRVVVVMGFTFSSDVEDQLFELFDLITGTLSVWLDGGVDR</sequence>